<organism evidence="3 4">
    <name type="scientific">Bifidobacterium choloepi</name>
    <dbReference type="NCBI Taxonomy" id="2614131"/>
    <lineage>
        <taxon>Bacteria</taxon>
        <taxon>Bacillati</taxon>
        <taxon>Actinomycetota</taxon>
        <taxon>Actinomycetes</taxon>
        <taxon>Bifidobacteriales</taxon>
        <taxon>Bifidobacteriaceae</taxon>
        <taxon>Bifidobacterium</taxon>
    </lineage>
</organism>
<evidence type="ECO:0000313" key="3">
    <source>
        <dbReference type="EMBL" id="NEG69736.1"/>
    </source>
</evidence>
<dbReference type="SUPFAM" id="SSF52833">
    <property type="entry name" value="Thioredoxin-like"/>
    <property type="match status" value="2"/>
</dbReference>
<dbReference type="PANTHER" id="PTHR37170:SF1">
    <property type="entry name" value="GLUTAREDOXIN-LIKE PROTEIN"/>
    <property type="match status" value="1"/>
</dbReference>
<dbReference type="Proteomes" id="UP000469292">
    <property type="component" value="Unassembled WGS sequence"/>
</dbReference>
<accession>A0A6I5MZS9</accession>
<reference evidence="3 4" key="1">
    <citation type="submission" date="2019-09" db="EMBL/GenBank/DDBJ databases">
        <title>Phylogenetic characterization of a novel taxon of the genus Bifidobacterium: Bifidobacterium choloepi sp. nov.</title>
        <authorList>
            <person name="Modesto M."/>
            <person name="Satti M."/>
        </authorList>
    </citation>
    <scope>NUCLEOTIDE SEQUENCE [LARGE SCALE GENOMIC DNA]</scope>
    <source>
        <strain evidence="3 4">BRDM6</strain>
    </source>
</reference>
<dbReference type="InterPro" id="IPR012336">
    <property type="entry name" value="Thioredoxin-like_fold"/>
</dbReference>
<proteinExistence type="predicted"/>
<comment type="caution">
    <text evidence="3">The sequence shown here is derived from an EMBL/GenBank/DDBJ whole genome shotgun (WGS) entry which is preliminary data.</text>
</comment>
<evidence type="ECO:0000313" key="4">
    <source>
        <dbReference type="Proteomes" id="UP000469292"/>
    </source>
</evidence>
<dbReference type="PROSITE" id="PS51354">
    <property type="entry name" value="GLUTAREDOXIN_2"/>
    <property type="match status" value="1"/>
</dbReference>
<sequence>MDEDMLTDEQIQQLETLFASLTVPVELRLSLDGGEASEQTHALANQLADASRGKLTVHAEEVSSEDGGGDISDPTAPLPHALPTTRVLAADRSGTMRETGIAFHGVPGGRQFVALLAGILDAGGNGQGVASDELARIDSLEQDVDILLLVSLTCPYCQATVEACDRIATLTGHVRAEAYDIAEYPQLADEYQSDGVPVVVVTPRAGADGSEPLMAVGGRDVSGILDLIDQTLG</sequence>
<protein>
    <recommendedName>
        <fullName evidence="2">Thioredoxin-like fold domain-containing protein</fullName>
    </recommendedName>
</protein>
<evidence type="ECO:0000256" key="1">
    <source>
        <dbReference type="SAM" id="MobiDB-lite"/>
    </source>
</evidence>
<gene>
    <name evidence="3" type="ORF">F6S87_03755</name>
</gene>
<dbReference type="InterPro" id="IPR036249">
    <property type="entry name" value="Thioredoxin-like_sf"/>
</dbReference>
<dbReference type="RefSeq" id="WP_163227269.1">
    <property type="nucleotide sequence ID" value="NZ_VYSG01000001.1"/>
</dbReference>
<feature type="domain" description="Thioredoxin-like fold" evidence="2">
    <location>
        <begin position="148"/>
        <end position="201"/>
    </location>
</feature>
<dbReference type="Gene3D" id="3.40.30.80">
    <property type="match status" value="1"/>
</dbReference>
<dbReference type="EMBL" id="VYSG01000001">
    <property type="protein sequence ID" value="NEG69736.1"/>
    <property type="molecule type" value="Genomic_DNA"/>
</dbReference>
<dbReference type="AlphaFoldDB" id="A0A6I5MZS9"/>
<name>A0A6I5MZS9_9BIFI</name>
<evidence type="ECO:0000259" key="2">
    <source>
        <dbReference type="Pfam" id="PF13192"/>
    </source>
</evidence>
<feature type="region of interest" description="Disordered" evidence="1">
    <location>
        <begin position="59"/>
        <end position="80"/>
    </location>
</feature>
<dbReference type="PANTHER" id="PTHR37170">
    <property type="entry name" value="GLUTAREDOXIN-RELATED"/>
    <property type="match status" value="1"/>
</dbReference>
<dbReference type="Pfam" id="PF13192">
    <property type="entry name" value="Thioredoxin_3"/>
    <property type="match status" value="1"/>
</dbReference>
<keyword evidence="4" id="KW-1185">Reference proteome</keyword>